<dbReference type="Pfam" id="PF03466">
    <property type="entry name" value="LysR_substrate"/>
    <property type="match status" value="1"/>
</dbReference>
<dbReference type="Gene3D" id="1.10.10.10">
    <property type="entry name" value="Winged helix-like DNA-binding domain superfamily/Winged helix DNA-binding domain"/>
    <property type="match status" value="1"/>
</dbReference>
<dbReference type="RefSeq" id="WP_310456001.1">
    <property type="nucleotide sequence ID" value="NZ_JAVKPH010000003.1"/>
</dbReference>
<dbReference type="InterPro" id="IPR000847">
    <property type="entry name" value="LysR_HTH_N"/>
</dbReference>
<accession>A0ABU1F5P4</accession>
<gene>
    <name evidence="6" type="ORF">RGD00_04000</name>
</gene>
<reference evidence="6 7" key="1">
    <citation type="submission" date="2023-09" db="EMBL/GenBank/DDBJ databases">
        <title>Xinfangfangia sedmenti sp. nov., isolated the sedment.</title>
        <authorList>
            <person name="Xu L."/>
        </authorList>
    </citation>
    <scope>NUCLEOTIDE SEQUENCE [LARGE SCALE GENOMIC DNA]</scope>
    <source>
        <strain evidence="6 7">LG-4</strain>
    </source>
</reference>
<protein>
    <submittedName>
        <fullName evidence="6">LysR substrate-binding domain-containing protein</fullName>
    </submittedName>
</protein>
<proteinExistence type="inferred from homology"/>
<keyword evidence="3" id="KW-0238">DNA-binding</keyword>
<dbReference type="Gene3D" id="3.40.190.290">
    <property type="match status" value="1"/>
</dbReference>
<evidence type="ECO:0000256" key="2">
    <source>
        <dbReference type="ARBA" id="ARBA00023015"/>
    </source>
</evidence>
<sequence length="299" mass="33379">MAGMTDLNALMIFHEVAASGGISAAAGKLNLPKSTISRKLSVLEHQLGTKLLRRDRQRLVLTEFGRGIYDHTQRIVAELEDAGVHRSEQDSQLSGLLRISLPVDFGSTWLSRLVAEFSREHPDIRLMLDINNRRVDLSEEPYDIAIMLSAPGDAQRPARPFSTLSRGMYVAPGYLARRPVPRTPEEILSHAIIITMHQAEEGVWQRALGLGADDRSIEPQVILNNIAMARQMVLAGMGIAILPNVMCRRDLASERLIRICPELEVPPLQAYATFPARRRAQRKTRVFANFLSSFLLTDP</sequence>
<evidence type="ECO:0000313" key="7">
    <source>
        <dbReference type="Proteomes" id="UP001247754"/>
    </source>
</evidence>
<dbReference type="PANTHER" id="PTHR30537:SF68">
    <property type="entry name" value="TRANSCRIPTIONAL REGULATOR-RELATED"/>
    <property type="match status" value="1"/>
</dbReference>
<comment type="similarity">
    <text evidence="1">Belongs to the LysR transcriptional regulatory family.</text>
</comment>
<dbReference type="PANTHER" id="PTHR30537">
    <property type="entry name" value="HTH-TYPE TRANSCRIPTIONAL REGULATOR"/>
    <property type="match status" value="1"/>
</dbReference>
<dbReference type="Pfam" id="PF00126">
    <property type="entry name" value="HTH_1"/>
    <property type="match status" value="1"/>
</dbReference>
<evidence type="ECO:0000259" key="5">
    <source>
        <dbReference type="PROSITE" id="PS50931"/>
    </source>
</evidence>
<dbReference type="InterPro" id="IPR036390">
    <property type="entry name" value="WH_DNA-bd_sf"/>
</dbReference>
<evidence type="ECO:0000256" key="3">
    <source>
        <dbReference type="ARBA" id="ARBA00023125"/>
    </source>
</evidence>
<evidence type="ECO:0000313" key="6">
    <source>
        <dbReference type="EMBL" id="MDR5651752.1"/>
    </source>
</evidence>
<comment type="caution">
    <text evidence="6">The sequence shown here is derived from an EMBL/GenBank/DDBJ whole genome shotgun (WGS) entry which is preliminary data.</text>
</comment>
<keyword evidence="2" id="KW-0805">Transcription regulation</keyword>
<dbReference type="SUPFAM" id="SSF46785">
    <property type="entry name" value="Winged helix' DNA-binding domain"/>
    <property type="match status" value="1"/>
</dbReference>
<dbReference type="CDD" id="cd08422">
    <property type="entry name" value="PBP2_CrgA_like"/>
    <property type="match status" value="1"/>
</dbReference>
<evidence type="ECO:0000256" key="4">
    <source>
        <dbReference type="ARBA" id="ARBA00023163"/>
    </source>
</evidence>
<feature type="domain" description="HTH lysR-type" evidence="5">
    <location>
        <begin position="5"/>
        <end position="62"/>
    </location>
</feature>
<evidence type="ECO:0000256" key="1">
    <source>
        <dbReference type="ARBA" id="ARBA00009437"/>
    </source>
</evidence>
<dbReference type="EMBL" id="JAVKPH010000003">
    <property type="protein sequence ID" value="MDR5651752.1"/>
    <property type="molecule type" value="Genomic_DNA"/>
</dbReference>
<dbReference type="InterPro" id="IPR058163">
    <property type="entry name" value="LysR-type_TF_proteobact-type"/>
</dbReference>
<organism evidence="6 7">
    <name type="scientific">Ruixingdingia sedimenti</name>
    <dbReference type="NCBI Taxonomy" id="3073604"/>
    <lineage>
        <taxon>Bacteria</taxon>
        <taxon>Pseudomonadati</taxon>
        <taxon>Pseudomonadota</taxon>
        <taxon>Alphaproteobacteria</taxon>
        <taxon>Rhodobacterales</taxon>
        <taxon>Paracoccaceae</taxon>
        <taxon>Ruixingdingia</taxon>
    </lineage>
</organism>
<dbReference type="InterPro" id="IPR036388">
    <property type="entry name" value="WH-like_DNA-bd_sf"/>
</dbReference>
<dbReference type="SUPFAM" id="SSF53850">
    <property type="entry name" value="Periplasmic binding protein-like II"/>
    <property type="match status" value="1"/>
</dbReference>
<name>A0ABU1F5P4_9RHOB</name>
<dbReference type="InterPro" id="IPR005119">
    <property type="entry name" value="LysR_subst-bd"/>
</dbReference>
<keyword evidence="4" id="KW-0804">Transcription</keyword>
<dbReference type="Proteomes" id="UP001247754">
    <property type="component" value="Unassembled WGS sequence"/>
</dbReference>
<keyword evidence="7" id="KW-1185">Reference proteome</keyword>
<dbReference type="PROSITE" id="PS50931">
    <property type="entry name" value="HTH_LYSR"/>
    <property type="match status" value="1"/>
</dbReference>